<evidence type="ECO:0000256" key="11">
    <source>
        <dbReference type="RuleBase" id="RU367104"/>
    </source>
</evidence>
<keyword evidence="4" id="KW-0645">Protease</keyword>
<evidence type="ECO:0000256" key="6">
    <source>
        <dbReference type="ARBA" id="ARBA00022771"/>
    </source>
</evidence>
<keyword evidence="3 11" id="KW-0963">Cytoplasm</keyword>
<dbReference type="SUPFAM" id="SSF54001">
    <property type="entry name" value="Cysteine proteinases"/>
    <property type="match status" value="1"/>
</dbReference>
<keyword evidence="10" id="KW-0862">Zinc</keyword>
<dbReference type="GO" id="GO:0005829">
    <property type="term" value="C:cytosol"/>
    <property type="evidence" value="ECO:0007669"/>
    <property type="project" value="TreeGrafter"/>
</dbReference>
<dbReference type="PROSITE" id="PS50802">
    <property type="entry name" value="OTU"/>
    <property type="match status" value="1"/>
</dbReference>
<keyword evidence="5" id="KW-0479">Metal-binding</keyword>
<sequence length="317" mass="35581">MMIQISIRAPDGQSRIQIEDESTLGKLVELIKTKTELGSFSLKYGYPLKPLDIRPSLQSTSIKDLNLRGETIVVAPLDPRPHAADVQAASAEPKPAPFKPKGMEPDETSLSWPERGGYLVLRVMPDDNSCMFTAFGGALSLENPSRVLRDKVADYILAHPGKYSEVILGDNPQRYTTRMRQMDTWGGAIELSILSDIYDVEISSIDVKSLRVDRFGEGKDTRVIILYSGIHYDRIAFCLDLGHPVEMDESRWGTEDDSVLSKARELAQRLQNMHYFTDTTDFVIKCEVCNWIGQGARDAATHERETGHSRFGEMQIE</sequence>
<organism evidence="14 15">
    <name type="scientific">Trichocladium antarcticum</name>
    <dbReference type="NCBI Taxonomy" id="1450529"/>
    <lineage>
        <taxon>Eukaryota</taxon>
        <taxon>Fungi</taxon>
        <taxon>Dikarya</taxon>
        <taxon>Ascomycota</taxon>
        <taxon>Pezizomycotina</taxon>
        <taxon>Sordariomycetes</taxon>
        <taxon>Sordariomycetidae</taxon>
        <taxon>Sordariales</taxon>
        <taxon>Chaetomiaceae</taxon>
        <taxon>Trichocladium</taxon>
    </lineage>
</organism>
<dbReference type="InterPro" id="IPR048857">
    <property type="entry name" value="OTU1_Ubl"/>
</dbReference>
<protein>
    <recommendedName>
        <fullName evidence="11">Ubiquitin thioesterase OTU</fullName>
        <ecNumber evidence="11">3.4.19.12</ecNumber>
    </recommendedName>
</protein>
<evidence type="ECO:0000313" key="14">
    <source>
        <dbReference type="EMBL" id="KAK4136158.1"/>
    </source>
</evidence>
<keyword evidence="8 11" id="KW-0378">Hydrolase</keyword>
<dbReference type="Gene3D" id="3.90.70.80">
    <property type="match status" value="1"/>
</dbReference>
<dbReference type="Pfam" id="PF21403">
    <property type="entry name" value="OTU1_UBXL"/>
    <property type="match status" value="1"/>
</dbReference>
<feature type="domain" description="OTU" evidence="13">
    <location>
        <begin position="119"/>
        <end position="238"/>
    </location>
</feature>
<evidence type="ECO:0000256" key="4">
    <source>
        <dbReference type="ARBA" id="ARBA00022670"/>
    </source>
</evidence>
<evidence type="ECO:0000256" key="12">
    <source>
        <dbReference type="SAM" id="MobiDB-lite"/>
    </source>
</evidence>
<reference evidence="14" key="1">
    <citation type="journal article" date="2023" name="Mol. Phylogenet. Evol.">
        <title>Genome-scale phylogeny and comparative genomics of the fungal order Sordariales.</title>
        <authorList>
            <person name="Hensen N."/>
            <person name="Bonometti L."/>
            <person name="Westerberg I."/>
            <person name="Brannstrom I.O."/>
            <person name="Guillou S."/>
            <person name="Cros-Aarteil S."/>
            <person name="Calhoun S."/>
            <person name="Haridas S."/>
            <person name="Kuo A."/>
            <person name="Mondo S."/>
            <person name="Pangilinan J."/>
            <person name="Riley R."/>
            <person name="LaButti K."/>
            <person name="Andreopoulos B."/>
            <person name="Lipzen A."/>
            <person name="Chen C."/>
            <person name="Yan M."/>
            <person name="Daum C."/>
            <person name="Ng V."/>
            <person name="Clum A."/>
            <person name="Steindorff A."/>
            <person name="Ohm R.A."/>
            <person name="Martin F."/>
            <person name="Silar P."/>
            <person name="Natvig D.O."/>
            <person name="Lalanne C."/>
            <person name="Gautier V."/>
            <person name="Ament-Velasquez S.L."/>
            <person name="Kruys A."/>
            <person name="Hutchinson M.I."/>
            <person name="Powell A.J."/>
            <person name="Barry K."/>
            <person name="Miller A.N."/>
            <person name="Grigoriev I.V."/>
            <person name="Debuchy R."/>
            <person name="Gladieux P."/>
            <person name="Hiltunen Thoren M."/>
            <person name="Johannesson H."/>
        </authorList>
    </citation>
    <scope>NUCLEOTIDE SEQUENCE</scope>
    <source>
        <strain evidence="14">CBS 123565</strain>
    </source>
</reference>
<reference evidence="14" key="2">
    <citation type="submission" date="2023-05" db="EMBL/GenBank/DDBJ databases">
        <authorList>
            <consortium name="Lawrence Berkeley National Laboratory"/>
            <person name="Steindorff A."/>
            <person name="Hensen N."/>
            <person name="Bonometti L."/>
            <person name="Westerberg I."/>
            <person name="Brannstrom I.O."/>
            <person name="Guillou S."/>
            <person name="Cros-Aarteil S."/>
            <person name="Calhoun S."/>
            <person name="Haridas S."/>
            <person name="Kuo A."/>
            <person name="Mondo S."/>
            <person name="Pangilinan J."/>
            <person name="Riley R."/>
            <person name="Labutti K."/>
            <person name="Andreopoulos B."/>
            <person name="Lipzen A."/>
            <person name="Chen C."/>
            <person name="Yanf M."/>
            <person name="Daum C."/>
            <person name="Ng V."/>
            <person name="Clum A."/>
            <person name="Ohm R."/>
            <person name="Martin F."/>
            <person name="Silar P."/>
            <person name="Natvig D."/>
            <person name="Lalanne C."/>
            <person name="Gautier V."/>
            <person name="Ament-Velasquez S.L."/>
            <person name="Kruys A."/>
            <person name="Hutchinson M.I."/>
            <person name="Powell A.J."/>
            <person name="Barry K."/>
            <person name="Miller A.N."/>
            <person name="Grigoriev I.V."/>
            <person name="Debuchy R."/>
            <person name="Gladieux P."/>
            <person name="Thoren M.H."/>
            <person name="Johannesson H."/>
        </authorList>
    </citation>
    <scope>NUCLEOTIDE SEQUENCE</scope>
    <source>
        <strain evidence="14">CBS 123565</strain>
    </source>
</reference>
<dbReference type="InterPro" id="IPR057766">
    <property type="entry name" value="Znf-C2H2_OTU1-like_C"/>
</dbReference>
<evidence type="ECO:0000256" key="5">
    <source>
        <dbReference type="ARBA" id="ARBA00022723"/>
    </source>
</evidence>
<dbReference type="InterPro" id="IPR003323">
    <property type="entry name" value="OTU_dom"/>
</dbReference>
<comment type="function">
    <text evidence="11">Hydrolase that can remove conjugated ubiquitin from proteins and may therefore play an important regulatory role at the level of protein turnover by preventing degradation.</text>
</comment>
<keyword evidence="9 11" id="KW-0788">Thiol protease</keyword>
<evidence type="ECO:0000256" key="10">
    <source>
        <dbReference type="ARBA" id="ARBA00022833"/>
    </source>
</evidence>
<comment type="catalytic activity">
    <reaction evidence="1 11">
        <text>Thiol-dependent hydrolysis of ester, thioester, amide, peptide and isopeptide bonds formed by the C-terminal Gly of ubiquitin (a 76-residue protein attached to proteins as an intracellular targeting signal).</text>
        <dbReference type="EC" id="3.4.19.12"/>
    </reaction>
</comment>
<keyword evidence="6" id="KW-0863">Zinc-finger</keyword>
<keyword evidence="15" id="KW-1185">Reference proteome</keyword>
<dbReference type="GO" id="GO:0004843">
    <property type="term" value="F:cysteine-type deubiquitinase activity"/>
    <property type="evidence" value="ECO:0007669"/>
    <property type="project" value="UniProtKB-UniRule"/>
</dbReference>
<proteinExistence type="predicted"/>
<keyword evidence="7 11" id="KW-0833">Ubl conjugation pathway</keyword>
<accession>A0AAN6UNA2</accession>
<comment type="subcellular location">
    <subcellularLocation>
        <location evidence="2 11">Cytoplasm</location>
    </subcellularLocation>
</comment>
<gene>
    <name evidence="14" type="ORF">BT67DRAFT_232371</name>
</gene>
<dbReference type="Pfam" id="PF24560">
    <property type="entry name" value="zf-C2H2_OTU1_C"/>
    <property type="match status" value="1"/>
</dbReference>
<dbReference type="Proteomes" id="UP001304895">
    <property type="component" value="Unassembled WGS sequence"/>
</dbReference>
<evidence type="ECO:0000256" key="2">
    <source>
        <dbReference type="ARBA" id="ARBA00004496"/>
    </source>
</evidence>
<evidence type="ECO:0000256" key="1">
    <source>
        <dbReference type="ARBA" id="ARBA00000707"/>
    </source>
</evidence>
<dbReference type="GO" id="GO:0016579">
    <property type="term" value="P:protein deubiquitination"/>
    <property type="evidence" value="ECO:0007669"/>
    <property type="project" value="TreeGrafter"/>
</dbReference>
<dbReference type="CDD" id="cd22745">
    <property type="entry name" value="OTU_OTU1"/>
    <property type="match status" value="1"/>
</dbReference>
<dbReference type="Gene3D" id="3.10.20.90">
    <property type="entry name" value="Phosphatidylinositol 3-kinase Catalytic Subunit, Chain A, domain 1"/>
    <property type="match status" value="1"/>
</dbReference>
<dbReference type="GO" id="GO:0008270">
    <property type="term" value="F:zinc ion binding"/>
    <property type="evidence" value="ECO:0007669"/>
    <property type="project" value="UniProtKB-KW"/>
</dbReference>
<comment type="caution">
    <text evidence="14">The sequence shown here is derived from an EMBL/GenBank/DDBJ whole genome shotgun (WGS) entry which is preliminary data.</text>
</comment>
<dbReference type="FunFam" id="3.90.70.80:FF:000016">
    <property type="entry name" value="Putative ubiquitin thioesterase otu1"/>
    <property type="match status" value="1"/>
</dbReference>
<dbReference type="GO" id="GO:0030968">
    <property type="term" value="P:endoplasmic reticulum unfolded protein response"/>
    <property type="evidence" value="ECO:0007669"/>
    <property type="project" value="TreeGrafter"/>
</dbReference>
<dbReference type="PANTHER" id="PTHR13312:SF0">
    <property type="entry name" value="UBIQUITIN THIOESTERASE OTU1"/>
    <property type="match status" value="1"/>
</dbReference>
<evidence type="ECO:0000259" key="13">
    <source>
        <dbReference type="PROSITE" id="PS50802"/>
    </source>
</evidence>
<feature type="region of interest" description="Disordered" evidence="12">
    <location>
        <begin position="85"/>
        <end position="110"/>
    </location>
</feature>
<dbReference type="EMBL" id="MU853404">
    <property type="protein sequence ID" value="KAK4136158.1"/>
    <property type="molecule type" value="Genomic_DNA"/>
</dbReference>
<evidence type="ECO:0000313" key="15">
    <source>
        <dbReference type="Proteomes" id="UP001304895"/>
    </source>
</evidence>
<dbReference type="AlphaFoldDB" id="A0AAN6UNA2"/>
<dbReference type="Pfam" id="PF02338">
    <property type="entry name" value="OTU"/>
    <property type="match status" value="1"/>
</dbReference>
<evidence type="ECO:0000256" key="7">
    <source>
        <dbReference type="ARBA" id="ARBA00022786"/>
    </source>
</evidence>
<evidence type="ECO:0000256" key="8">
    <source>
        <dbReference type="ARBA" id="ARBA00022801"/>
    </source>
</evidence>
<name>A0AAN6UNA2_9PEZI</name>
<dbReference type="EC" id="3.4.19.12" evidence="11"/>
<dbReference type="InterPro" id="IPR038765">
    <property type="entry name" value="Papain-like_cys_pep_sf"/>
</dbReference>
<dbReference type="GO" id="GO:0036503">
    <property type="term" value="P:ERAD pathway"/>
    <property type="evidence" value="ECO:0007669"/>
    <property type="project" value="TreeGrafter"/>
</dbReference>
<evidence type="ECO:0000256" key="3">
    <source>
        <dbReference type="ARBA" id="ARBA00022490"/>
    </source>
</evidence>
<evidence type="ECO:0000256" key="9">
    <source>
        <dbReference type="ARBA" id="ARBA00022807"/>
    </source>
</evidence>
<dbReference type="GO" id="GO:0005634">
    <property type="term" value="C:nucleus"/>
    <property type="evidence" value="ECO:0007669"/>
    <property type="project" value="TreeGrafter"/>
</dbReference>
<dbReference type="PANTHER" id="PTHR13312">
    <property type="entry name" value="HIV-INDUCED PROTEIN-7-LIKE PROTEASE"/>
    <property type="match status" value="1"/>
</dbReference>